<protein>
    <submittedName>
        <fullName evidence="1">T3SS negative regulator,GrlR</fullName>
    </submittedName>
</protein>
<evidence type="ECO:0000313" key="1">
    <source>
        <dbReference type="EMBL" id="VFJ87496.1"/>
    </source>
</evidence>
<name>A0A450U756_9GAMM</name>
<dbReference type="InterPro" id="IPR043019">
    <property type="entry name" value="GrlR_sf"/>
</dbReference>
<sequence>MSDMLNGLWTVEFETTMNRYGRGVLVVNNGRALGGDTGYYYSGTCNAIDHKIDADLIIIKYDINSTSVFGNLDYFQLRINGKLDKYDFRATGSIPEIPEMGILIKGKKKEDLES</sequence>
<accession>A0A450U756</accession>
<dbReference type="Gene3D" id="2.40.128.380">
    <property type="entry name" value="T3SS negative regulator GrlR"/>
    <property type="match status" value="1"/>
</dbReference>
<reference evidence="1" key="1">
    <citation type="submission" date="2019-02" db="EMBL/GenBank/DDBJ databases">
        <authorList>
            <person name="Gruber-Vodicka R. H."/>
            <person name="Seah K. B. B."/>
        </authorList>
    </citation>
    <scope>NUCLEOTIDE SEQUENCE</scope>
    <source>
        <strain evidence="1">BECK_M7</strain>
    </source>
</reference>
<gene>
    <name evidence="1" type="ORF">BECKLFY1418B_GA0070995_100714</name>
</gene>
<organism evidence="1">
    <name type="scientific">Candidatus Kentrum sp. LFY</name>
    <dbReference type="NCBI Taxonomy" id="2126342"/>
    <lineage>
        <taxon>Bacteria</taxon>
        <taxon>Pseudomonadati</taxon>
        <taxon>Pseudomonadota</taxon>
        <taxon>Gammaproteobacteria</taxon>
        <taxon>Candidatus Kentrum</taxon>
    </lineage>
</organism>
<dbReference type="EMBL" id="CAADFF010000007">
    <property type="protein sequence ID" value="VFJ87496.1"/>
    <property type="molecule type" value="Genomic_DNA"/>
</dbReference>
<dbReference type="AlphaFoldDB" id="A0A450U756"/>
<proteinExistence type="predicted"/>